<organism evidence="2 3">
    <name type="scientific">Methanorbis rubei</name>
    <dbReference type="NCBI Taxonomy" id="3028300"/>
    <lineage>
        <taxon>Archaea</taxon>
        <taxon>Methanobacteriati</taxon>
        <taxon>Methanobacteriota</taxon>
        <taxon>Stenosarchaea group</taxon>
        <taxon>Methanomicrobia</taxon>
        <taxon>Methanomicrobiales</taxon>
        <taxon>Methanocorpusculaceae</taxon>
        <taxon>Methanorbis</taxon>
    </lineage>
</organism>
<evidence type="ECO:0000313" key="2">
    <source>
        <dbReference type="EMBL" id="MDV0444365.1"/>
    </source>
</evidence>
<dbReference type="RefSeq" id="WP_338096861.1">
    <property type="nucleotide sequence ID" value="NZ_JAWDKB010000007.1"/>
</dbReference>
<dbReference type="EMBL" id="JAWDKB010000007">
    <property type="protein sequence ID" value="MDV0444365.1"/>
    <property type="molecule type" value="Genomic_DNA"/>
</dbReference>
<comment type="caution">
    <text evidence="2">The sequence shown here is derived from an EMBL/GenBank/DDBJ whole genome shotgun (WGS) entry which is preliminary data.</text>
</comment>
<dbReference type="GO" id="GO:0003676">
    <property type="term" value="F:nucleic acid binding"/>
    <property type="evidence" value="ECO:0007669"/>
    <property type="project" value="InterPro"/>
</dbReference>
<evidence type="ECO:0000313" key="3">
    <source>
        <dbReference type="Proteomes" id="UP001283212"/>
    </source>
</evidence>
<dbReference type="GO" id="GO:0008270">
    <property type="term" value="F:zinc ion binding"/>
    <property type="evidence" value="ECO:0007669"/>
    <property type="project" value="InterPro"/>
</dbReference>
<dbReference type="InterPro" id="IPR002711">
    <property type="entry name" value="HNH"/>
</dbReference>
<name>A0AAE4SE94_9EURY</name>
<dbReference type="CDD" id="cd00085">
    <property type="entry name" value="HNHc"/>
    <property type="match status" value="1"/>
</dbReference>
<dbReference type="Gene3D" id="1.10.30.50">
    <property type="match status" value="1"/>
</dbReference>
<reference evidence="2 3" key="1">
    <citation type="submission" date="2023-06" db="EMBL/GenBank/DDBJ databases">
        <title>Genome sequence of Methancorpusculaceae sp. Cs1.</title>
        <authorList>
            <person name="Protasov E."/>
            <person name="Platt K."/>
            <person name="Poehlein A."/>
            <person name="Daniel R."/>
            <person name="Brune A."/>
        </authorList>
    </citation>
    <scope>NUCLEOTIDE SEQUENCE [LARGE SCALE GENOMIC DNA]</scope>
    <source>
        <strain evidence="2 3">Cs1</strain>
    </source>
</reference>
<dbReference type="GO" id="GO:0004519">
    <property type="term" value="F:endonuclease activity"/>
    <property type="evidence" value="ECO:0007669"/>
    <property type="project" value="InterPro"/>
</dbReference>
<dbReference type="AlphaFoldDB" id="A0AAE4SE94"/>
<keyword evidence="3" id="KW-1185">Reference proteome</keyword>
<dbReference type="InterPro" id="IPR003615">
    <property type="entry name" value="HNH_nuc"/>
</dbReference>
<protein>
    <recommendedName>
        <fullName evidence="1">HNH nuclease domain-containing protein</fullName>
    </recommendedName>
</protein>
<feature type="domain" description="HNH nuclease" evidence="1">
    <location>
        <begin position="23"/>
        <end position="80"/>
    </location>
</feature>
<dbReference type="SMART" id="SM00507">
    <property type="entry name" value="HNHc"/>
    <property type="match status" value="1"/>
</dbReference>
<sequence>MRVHGDQVICRRTNIPHRRNYKYYEDDLREDFHNMCGYCGKSREISSRDFHIDHFVPKSQAPERETDYNNLVYCCCVCNWKKSDKWPTGDPSIPHNGDVGFSDPASDEFDTHLMRDEETGEICPKTDVGSYICNTFNFSTRPIHWVWKAEQLQKLINQFNKRISTLSQEEYKKYALINSELGECKKIFLDKE</sequence>
<evidence type="ECO:0000259" key="1">
    <source>
        <dbReference type="SMART" id="SM00507"/>
    </source>
</evidence>
<dbReference type="Proteomes" id="UP001283212">
    <property type="component" value="Unassembled WGS sequence"/>
</dbReference>
<accession>A0AAE4SE94</accession>
<gene>
    <name evidence="2" type="ORF">McpCs1_17740</name>
</gene>
<proteinExistence type="predicted"/>
<dbReference type="Pfam" id="PF01844">
    <property type="entry name" value="HNH"/>
    <property type="match status" value="1"/>
</dbReference>